<evidence type="ECO:0000313" key="3">
    <source>
        <dbReference type="Proteomes" id="UP000768524"/>
    </source>
</evidence>
<feature type="domain" description="Beta-lactamase-related" evidence="1">
    <location>
        <begin position="2"/>
        <end position="357"/>
    </location>
</feature>
<proteinExistence type="predicted"/>
<dbReference type="AlphaFoldDB" id="A0AAE2WHC6"/>
<reference evidence="2" key="1">
    <citation type="submission" date="2020-07" db="EMBL/GenBank/DDBJ databases">
        <title>A pangenomic view of the genus Pectobacterium provides insights into genome organization, phylogeny, and virulence.</title>
        <authorList>
            <person name="Jonkheer E."/>
            <person name="Brankovics B."/>
            <person name="Houwers I."/>
            <person name="Van Der Wolf J."/>
            <person name="Bonants P."/>
            <person name="Vreeburg R."/>
            <person name="Bollema R."/>
            <person name="De Haan J."/>
            <person name="Berke L."/>
            <person name="De Ridder D."/>
            <person name="Smit S."/>
            <person name="Van Der Lee T.A.J."/>
        </authorList>
    </citation>
    <scope>NUCLEOTIDE SEQUENCE</scope>
    <source>
        <strain evidence="2">NAK:433</strain>
    </source>
</reference>
<dbReference type="Gene3D" id="3.40.710.10">
    <property type="entry name" value="DD-peptidase/beta-lactamase superfamily"/>
    <property type="match status" value="1"/>
</dbReference>
<dbReference type="InterPro" id="IPR001466">
    <property type="entry name" value="Beta-lactam-related"/>
</dbReference>
<evidence type="ECO:0000259" key="1">
    <source>
        <dbReference type="Pfam" id="PF00144"/>
    </source>
</evidence>
<dbReference type="Pfam" id="PF00144">
    <property type="entry name" value="Beta-lactamase"/>
    <property type="match status" value="1"/>
</dbReference>
<evidence type="ECO:0000313" key="2">
    <source>
        <dbReference type="EMBL" id="MBN3052607.1"/>
    </source>
</evidence>
<dbReference type="InterPro" id="IPR012338">
    <property type="entry name" value="Beta-lactam/transpept-like"/>
</dbReference>
<gene>
    <name evidence="2" type="ORF">H4F45_14215</name>
</gene>
<name>A0AAE2WHC6_9GAMM</name>
<dbReference type="InterPro" id="IPR050789">
    <property type="entry name" value="Diverse_Enzym_Activities"/>
</dbReference>
<comment type="caution">
    <text evidence="2">The sequence shown here is derived from an EMBL/GenBank/DDBJ whole genome shotgun (WGS) entry which is preliminary data.</text>
</comment>
<dbReference type="PANTHER" id="PTHR43283:SF3">
    <property type="entry name" value="BETA-LACTAMASE FAMILY PROTEIN (AFU_ORTHOLOGUE AFUA_5G07500)"/>
    <property type="match status" value="1"/>
</dbReference>
<accession>A0AAE2WHC6</accession>
<dbReference type="Proteomes" id="UP000768524">
    <property type="component" value="Unassembled WGS sequence"/>
</dbReference>
<dbReference type="SUPFAM" id="SSF56601">
    <property type="entry name" value="beta-lactamase/transpeptidase-like"/>
    <property type="match status" value="1"/>
</dbReference>
<dbReference type="EMBL" id="JACGEP010000034">
    <property type="protein sequence ID" value="MBN3052607.1"/>
    <property type="molecule type" value="Genomic_DNA"/>
</dbReference>
<dbReference type="PANTHER" id="PTHR43283">
    <property type="entry name" value="BETA-LACTAMASE-RELATED"/>
    <property type="match status" value="1"/>
</dbReference>
<sequence length="374" mass="40134">MFQQALDDERLVGAVVLVARNGELIHQQAAGWADRESARPMALDAIFRLASVSKPIVSVAALVLVAQGRLDLDEDITRWMPTFQLRLADGSPARVTARQLLSHTAGLSYRFFETHADGSYAQAGVSDGMDASGISLTENLRRIASVPLQYVPGEAWGYSLATDVLGALIERIYGTSLNEAVRQLVTDPLGMHDTGFVVRDPSRLTTSYVNDTPQPHRLTEGETVSPFEGAIGIAYSPARICDPQAFSSGGAGMAGTAWDLLRLLEALRKGGGVPLPDALIEEMERDQTQGLELPNAPGCGFGLGFSVLRDPLLAGSPESSGTWRWGGAYGHSWFVDRTQGLSVVAFTNTMYEGMSGSFVTELRDAVYGELGAAR</sequence>
<organism evidence="2 3">
    <name type="scientific">Pectobacterium brasiliense</name>
    <dbReference type="NCBI Taxonomy" id="180957"/>
    <lineage>
        <taxon>Bacteria</taxon>
        <taxon>Pseudomonadati</taxon>
        <taxon>Pseudomonadota</taxon>
        <taxon>Gammaproteobacteria</taxon>
        <taxon>Enterobacterales</taxon>
        <taxon>Pectobacteriaceae</taxon>
        <taxon>Pectobacterium</taxon>
    </lineage>
</organism>
<protein>
    <submittedName>
        <fullName evidence="2">Beta-lactamase family protein</fullName>
    </submittedName>
</protein>